<keyword evidence="3" id="KW-0540">Nuclease</keyword>
<dbReference type="Proteomes" id="UP001344658">
    <property type="component" value="Unassembled WGS sequence"/>
</dbReference>
<keyword evidence="5" id="KW-0547">Nucleotide-binding</keyword>
<feature type="domain" description="HD Cas3-type" evidence="12">
    <location>
        <begin position="42"/>
        <end position="249"/>
    </location>
</feature>
<dbReference type="Pfam" id="PF22590">
    <property type="entry name" value="Cas3-like_C_2"/>
    <property type="match status" value="1"/>
</dbReference>
<sequence>MAFSYPGSVVGGGCYAWGMMTGNGAAAPVGRVDCRMWGKEKNLPRTYPVVCHMLDTAAVFLALWDGLVGAGTRERVGRALGLGAVETRAVLSFWAGLHDLGKITPPFQAQVPAAFAGVRADEAYGFVPGADKERQFRHEMGTHWALAGLFAEGGYPGGGAKSQRGAVSHQVAQLLGGHHGRFGAVLKARELAQASAYQAGLGEEGWADQRRAHFVELRRVTGGDAVPKAGLPVELAVVVSGLVVVSDWLASQTEAIVPLMPEAGWQGAPTEIDAHWQRALAAAAGRVKDARLGRVAFRTDDFGAMFPFTPNALQGDLVAGLPELVAEHGTGLILVTAPTGDGKTEAALFAASLLGRAAGARGVYFALPTMATANGMYPRVADFADNALGGERALTLLHSMAWLSPLCTGDDSNDADGSGEASADRATALEADSWLRGAKRGLLAPLGVGTIDQALAAVLPLTHNALRLFALSDKVFVVDEAHAYGPWMHKLLTILLEWLGAFRAPVVLLSATLSGRTAGSLVDAYRRGAGFLEPSRVEPCYPGWVFVDSGTGGVSQPRATGSERARVLEVPVRRVVWDTADAGRSPLRRGGRRQVLREELRPVAEHGGTALVCCTTVAEAQATYREVRAAFPELAVRGGGVRLLHSRYPADVRQHITDECLAAYGKPRTPEEVSRPRPASILVATQVVEQSLDLDFDLIVSDLAPLAQLLQRAGRARRHARGPQGRPAWARSEDRPRLVVLEPVDAEGKTDRPRTWGSVYDRGTLTRTAGLLHATPEAGIAVPGDVQELVDFVYAEDFVDLLDAASQRELRQMDAERQADEMAQKHLATMVGIDAPADVHDDLYQLSRREAGVTEELLTTRLGVDTGRLLCLYEQPDGTTLTLDENGETSLPEDRRHGPSRAELAQITAHISPVPGKWLLGEGEADLVPRTWQERSMLRDVVPLRMRPQGAGVWRGSHGGRSITISEVGLEAT</sequence>
<feature type="domain" description="Helicase ATP-binding" evidence="11">
    <location>
        <begin position="324"/>
        <end position="531"/>
    </location>
</feature>
<dbReference type="PROSITE" id="PS51643">
    <property type="entry name" value="HD_CAS3"/>
    <property type="match status" value="1"/>
</dbReference>
<feature type="region of interest" description="Disordered" evidence="10">
    <location>
        <begin position="880"/>
        <end position="899"/>
    </location>
</feature>
<proteinExistence type="inferred from homology"/>
<evidence type="ECO:0000256" key="1">
    <source>
        <dbReference type="ARBA" id="ARBA00006847"/>
    </source>
</evidence>
<evidence type="ECO:0000313" key="14">
    <source>
        <dbReference type="Proteomes" id="UP001344658"/>
    </source>
</evidence>
<name>A0ABU7PCS5_9ACTN</name>
<evidence type="ECO:0000256" key="8">
    <source>
        <dbReference type="ARBA" id="ARBA00022840"/>
    </source>
</evidence>
<evidence type="ECO:0000256" key="9">
    <source>
        <dbReference type="ARBA" id="ARBA00023118"/>
    </source>
</evidence>
<dbReference type="PROSITE" id="PS51192">
    <property type="entry name" value="HELICASE_ATP_BIND_1"/>
    <property type="match status" value="1"/>
</dbReference>
<evidence type="ECO:0000256" key="3">
    <source>
        <dbReference type="ARBA" id="ARBA00022722"/>
    </source>
</evidence>
<organism evidence="13 14">
    <name type="scientific">Actinacidiphila polyblastidii</name>
    <dbReference type="NCBI Taxonomy" id="3110430"/>
    <lineage>
        <taxon>Bacteria</taxon>
        <taxon>Bacillati</taxon>
        <taxon>Actinomycetota</taxon>
        <taxon>Actinomycetes</taxon>
        <taxon>Kitasatosporales</taxon>
        <taxon>Streptomycetaceae</taxon>
        <taxon>Actinacidiphila</taxon>
    </lineage>
</organism>
<evidence type="ECO:0000259" key="12">
    <source>
        <dbReference type="PROSITE" id="PS51643"/>
    </source>
</evidence>
<accession>A0ABU7PCS5</accession>
<dbReference type="PANTHER" id="PTHR47963">
    <property type="entry name" value="DEAD-BOX ATP-DEPENDENT RNA HELICASE 47, MITOCHONDRIAL"/>
    <property type="match status" value="1"/>
</dbReference>
<dbReference type="RefSeq" id="WP_330796216.1">
    <property type="nucleotide sequence ID" value="NZ_JAZEWV010000012.1"/>
</dbReference>
<dbReference type="SMART" id="SM00487">
    <property type="entry name" value="DEXDc"/>
    <property type="match status" value="1"/>
</dbReference>
<evidence type="ECO:0000256" key="2">
    <source>
        <dbReference type="ARBA" id="ARBA00009046"/>
    </source>
</evidence>
<evidence type="ECO:0000256" key="5">
    <source>
        <dbReference type="ARBA" id="ARBA00022741"/>
    </source>
</evidence>
<evidence type="ECO:0000259" key="11">
    <source>
        <dbReference type="PROSITE" id="PS51192"/>
    </source>
</evidence>
<comment type="similarity">
    <text evidence="1">In the N-terminal section; belongs to the CRISPR-associated nuclease Cas3-HD family.</text>
</comment>
<keyword evidence="7" id="KW-0347">Helicase</keyword>
<evidence type="ECO:0000313" key="13">
    <source>
        <dbReference type="EMBL" id="MEE4543608.1"/>
    </source>
</evidence>
<dbReference type="SUPFAM" id="SSF52540">
    <property type="entry name" value="P-loop containing nucleoside triphosphate hydrolases"/>
    <property type="match status" value="1"/>
</dbReference>
<keyword evidence="4" id="KW-0479">Metal-binding</keyword>
<dbReference type="InterPro" id="IPR050547">
    <property type="entry name" value="DEAD_box_RNA_helicases"/>
</dbReference>
<evidence type="ECO:0000256" key="10">
    <source>
        <dbReference type="SAM" id="MobiDB-lite"/>
    </source>
</evidence>
<dbReference type="CDD" id="cd17930">
    <property type="entry name" value="DEXHc_cas3"/>
    <property type="match status" value="1"/>
</dbReference>
<dbReference type="NCBIfam" id="TIGR01587">
    <property type="entry name" value="cas3_core"/>
    <property type="match status" value="1"/>
</dbReference>
<dbReference type="Gene3D" id="1.10.3210.30">
    <property type="match status" value="1"/>
</dbReference>
<keyword evidence="6" id="KW-0378">Hydrolase</keyword>
<keyword evidence="14" id="KW-1185">Reference proteome</keyword>
<evidence type="ECO:0000256" key="6">
    <source>
        <dbReference type="ARBA" id="ARBA00022801"/>
    </source>
</evidence>
<reference evidence="13 14" key="1">
    <citation type="submission" date="2023-12" db="EMBL/GenBank/DDBJ databases">
        <title>Streptomyces sp. V4-01.</title>
        <authorList>
            <person name="Somphong A."/>
            <person name="Phongsopitanun W."/>
        </authorList>
    </citation>
    <scope>NUCLEOTIDE SEQUENCE [LARGE SCALE GENOMIC DNA]</scope>
    <source>
        <strain evidence="13 14">V4-01</strain>
    </source>
</reference>
<dbReference type="CDD" id="cd09641">
    <property type="entry name" value="Cas3''_I"/>
    <property type="match status" value="1"/>
</dbReference>
<dbReference type="EMBL" id="JAZEWV010000012">
    <property type="protein sequence ID" value="MEE4543608.1"/>
    <property type="molecule type" value="Genomic_DNA"/>
</dbReference>
<dbReference type="PANTHER" id="PTHR47963:SF9">
    <property type="entry name" value="CRISPR-ASSOCIATED ENDONUCLEASE_HELICASE CAS3"/>
    <property type="match status" value="1"/>
</dbReference>
<dbReference type="InterPro" id="IPR027417">
    <property type="entry name" value="P-loop_NTPase"/>
</dbReference>
<evidence type="ECO:0000256" key="4">
    <source>
        <dbReference type="ARBA" id="ARBA00022723"/>
    </source>
</evidence>
<dbReference type="InterPro" id="IPR014001">
    <property type="entry name" value="Helicase_ATP-bd"/>
</dbReference>
<keyword evidence="8" id="KW-0067">ATP-binding</keyword>
<dbReference type="InterPro" id="IPR038257">
    <property type="entry name" value="CRISPR-assoc_Cas3_HD_sf"/>
</dbReference>
<protein>
    <submittedName>
        <fullName evidence="13">CRISPR-associated helicase Cas3</fullName>
    </submittedName>
</protein>
<gene>
    <name evidence="13" type="primary">cas3</name>
    <name evidence="13" type="ORF">V2S66_16710</name>
</gene>
<dbReference type="Gene3D" id="3.40.50.300">
    <property type="entry name" value="P-loop containing nucleotide triphosphate hydrolases"/>
    <property type="match status" value="2"/>
</dbReference>
<keyword evidence="9" id="KW-0051">Antiviral defense</keyword>
<dbReference type="NCBIfam" id="TIGR01596">
    <property type="entry name" value="cas3_HD"/>
    <property type="match status" value="1"/>
</dbReference>
<comment type="caution">
    <text evidence="13">The sequence shown here is derived from an EMBL/GenBank/DDBJ whole genome shotgun (WGS) entry which is preliminary data.</text>
</comment>
<evidence type="ECO:0000256" key="7">
    <source>
        <dbReference type="ARBA" id="ARBA00022806"/>
    </source>
</evidence>
<dbReference type="Pfam" id="PF18019">
    <property type="entry name" value="Cas3_HD"/>
    <property type="match status" value="1"/>
</dbReference>
<dbReference type="InterPro" id="IPR006474">
    <property type="entry name" value="Helicase_Cas3_CRISPR-ass_core"/>
</dbReference>
<comment type="similarity">
    <text evidence="2">In the central section; belongs to the CRISPR-associated helicase Cas3 family.</text>
</comment>
<dbReference type="InterPro" id="IPR006483">
    <property type="entry name" value="CRISPR-assoc_Cas3_HD"/>
</dbReference>
<dbReference type="InterPro" id="IPR054712">
    <property type="entry name" value="Cas3-like_dom"/>
</dbReference>